<dbReference type="SUPFAM" id="SSF49777">
    <property type="entry name" value="PEBP-like"/>
    <property type="match status" value="1"/>
</dbReference>
<dbReference type="GO" id="GO:0046578">
    <property type="term" value="P:regulation of Ras protein signal transduction"/>
    <property type="evidence" value="ECO:0007669"/>
    <property type="project" value="TreeGrafter"/>
</dbReference>
<keyword evidence="1" id="KW-0732">Signal</keyword>
<dbReference type="GO" id="GO:0030162">
    <property type="term" value="P:regulation of proteolysis"/>
    <property type="evidence" value="ECO:0007669"/>
    <property type="project" value="TreeGrafter"/>
</dbReference>
<evidence type="ECO:0008006" key="4">
    <source>
        <dbReference type="Google" id="ProtNLM"/>
    </source>
</evidence>
<dbReference type="InterPro" id="IPR035810">
    <property type="entry name" value="PEBP_euk"/>
</dbReference>
<reference evidence="2" key="1">
    <citation type="submission" date="2023-11" db="EMBL/GenBank/DDBJ databases">
        <authorList>
            <person name="Alioto T."/>
            <person name="Alioto T."/>
            <person name="Gomez Garrido J."/>
        </authorList>
    </citation>
    <scope>NUCLEOTIDE SEQUENCE</scope>
</reference>
<organism evidence="2 3">
    <name type="scientific">Lecanosticta acicola</name>
    <dbReference type="NCBI Taxonomy" id="111012"/>
    <lineage>
        <taxon>Eukaryota</taxon>
        <taxon>Fungi</taxon>
        <taxon>Dikarya</taxon>
        <taxon>Ascomycota</taxon>
        <taxon>Pezizomycotina</taxon>
        <taxon>Dothideomycetes</taxon>
        <taxon>Dothideomycetidae</taxon>
        <taxon>Mycosphaerellales</taxon>
        <taxon>Mycosphaerellaceae</taxon>
        <taxon>Lecanosticta</taxon>
    </lineage>
</organism>
<accession>A0AAI9EDE0</accession>
<dbReference type="AlphaFoldDB" id="A0AAI9EDE0"/>
<dbReference type="Proteomes" id="UP001296104">
    <property type="component" value="Unassembled WGS sequence"/>
</dbReference>
<proteinExistence type="predicted"/>
<dbReference type="Gene3D" id="3.90.280.10">
    <property type="entry name" value="PEBP-like"/>
    <property type="match status" value="1"/>
</dbReference>
<dbReference type="PANTHER" id="PTHR11362">
    <property type="entry name" value="PHOSPHATIDYLETHANOLAMINE-BINDING PROTEIN"/>
    <property type="match status" value="1"/>
</dbReference>
<evidence type="ECO:0000313" key="3">
    <source>
        <dbReference type="Proteomes" id="UP001296104"/>
    </source>
</evidence>
<dbReference type="EMBL" id="CAVMBE010000057">
    <property type="protein sequence ID" value="CAK4032034.1"/>
    <property type="molecule type" value="Genomic_DNA"/>
</dbReference>
<evidence type="ECO:0000313" key="2">
    <source>
        <dbReference type="EMBL" id="CAK4032034.1"/>
    </source>
</evidence>
<dbReference type="Pfam" id="PF01161">
    <property type="entry name" value="PBP"/>
    <property type="match status" value="1"/>
</dbReference>
<dbReference type="CDD" id="cd00866">
    <property type="entry name" value="PEBP_euk"/>
    <property type="match status" value="1"/>
</dbReference>
<gene>
    <name evidence="2" type="ORF">LECACI_7A007192</name>
</gene>
<dbReference type="GO" id="GO:0030414">
    <property type="term" value="F:peptidase inhibitor activity"/>
    <property type="evidence" value="ECO:0007669"/>
    <property type="project" value="TreeGrafter"/>
</dbReference>
<feature type="chain" id="PRO_5042542807" description="PEBP-like protein" evidence="1">
    <location>
        <begin position="18"/>
        <end position="227"/>
    </location>
</feature>
<name>A0AAI9EDE0_9PEZI</name>
<feature type="signal peptide" evidence="1">
    <location>
        <begin position="1"/>
        <end position="17"/>
    </location>
</feature>
<protein>
    <recommendedName>
        <fullName evidence="4">PEBP-like protein</fullName>
    </recommendedName>
</protein>
<comment type="caution">
    <text evidence="2">The sequence shown here is derived from an EMBL/GenBank/DDBJ whole genome shotgun (WGS) entry which is preliminary data.</text>
</comment>
<evidence type="ECO:0000256" key="1">
    <source>
        <dbReference type="SAM" id="SignalP"/>
    </source>
</evidence>
<sequence>MKSTIVLLGLSVASVVAHPSNDQQPLSRPGDKFDLISQLKQAEIIPTVLDQFQPFLTVSVSWKKAKASIGNTIKPKRVQKTPHVSLVDELPDLSFAEAFRGLPQLTLALTDPDARSRDNPDWSEMCHWIATDIPLTSADQGLVASRPLKEIMPYKPPGPPSKTGKHRYVFAALSPRNGTHEPLNLTTPADRQHWGFGQPRKGLREWAEGNGLVVVGANFIYAQNKKQ</sequence>
<dbReference type="InterPro" id="IPR036610">
    <property type="entry name" value="PEBP-like_sf"/>
</dbReference>
<dbReference type="GO" id="GO:0005543">
    <property type="term" value="F:phospholipid binding"/>
    <property type="evidence" value="ECO:0007669"/>
    <property type="project" value="TreeGrafter"/>
</dbReference>
<dbReference type="PANTHER" id="PTHR11362:SF148">
    <property type="entry name" value="CARBOXYPEPTIDASE Y INHIBITOR"/>
    <property type="match status" value="1"/>
</dbReference>
<dbReference type="InterPro" id="IPR008914">
    <property type="entry name" value="PEBP"/>
</dbReference>
<keyword evidence="3" id="KW-1185">Reference proteome</keyword>